<dbReference type="GO" id="GO:0007018">
    <property type="term" value="P:microtubule-based movement"/>
    <property type="evidence" value="ECO:0007669"/>
    <property type="project" value="InterPro"/>
</dbReference>
<evidence type="ECO:0000256" key="8">
    <source>
        <dbReference type="ARBA" id="ARBA00023054"/>
    </source>
</evidence>
<evidence type="ECO:0000259" key="14">
    <source>
        <dbReference type="Pfam" id="PF17852"/>
    </source>
</evidence>
<keyword evidence="11" id="KW-0206">Cytoskeleton</keyword>
<evidence type="ECO:0000256" key="12">
    <source>
        <dbReference type="ARBA" id="ARBA00023273"/>
    </source>
</evidence>
<keyword evidence="12" id="KW-0966">Cell projection</keyword>
<dbReference type="Pfam" id="PF17852">
    <property type="entry name" value="Dynein_AAA_lid"/>
    <property type="match status" value="1"/>
</dbReference>
<evidence type="ECO:0000256" key="9">
    <source>
        <dbReference type="ARBA" id="ARBA00023069"/>
    </source>
</evidence>
<reference evidence="16 17" key="1">
    <citation type="journal article" date="2021" name="Elife">
        <title>Chloroplast acquisition without the gene transfer in kleptoplastic sea slugs, Plakobranchus ocellatus.</title>
        <authorList>
            <person name="Maeda T."/>
            <person name="Takahashi S."/>
            <person name="Yoshida T."/>
            <person name="Shimamura S."/>
            <person name="Takaki Y."/>
            <person name="Nagai Y."/>
            <person name="Toyoda A."/>
            <person name="Suzuki Y."/>
            <person name="Arimoto A."/>
            <person name="Ishii H."/>
            <person name="Satoh N."/>
            <person name="Nishiyama T."/>
            <person name="Hasebe M."/>
            <person name="Maruyama T."/>
            <person name="Minagawa J."/>
            <person name="Obokata J."/>
            <person name="Shigenobu S."/>
        </authorList>
    </citation>
    <scope>NUCLEOTIDE SEQUENCE [LARGE SCALE GENOMIC DNA]</scope>
</reference>
<dbReference type="EMBL" id="BLXT01007365">
    <property type="protein sequence ID" value="GFO38899.1"/>
    <property type="molecule type" value="Genomic_DNA"/>
</dbReference>
<keyword evidence="9" id="KW-0969">Cilium</keyword>
<dbReference type="GO" id="GO:0005930">
    <property type="term" value="C:axoneme"/>
    <property type="evidence" value="ECO:0007669"/>
    <property type="project" value="UniProtKB-SubCell"/>
</dbReference>
<evidence type="ECO:0000256" key="5">
    <source>
        <dbReference type="ARBA" id="ARBA00022741"/>
    </source>
</evidence>
<dbReference type="AlphaFoldDB" id="A0AAV4D428"/>
<evidence type="ECO:0000256" key="6">
    <source>
        <dbReference type="ARBA" id="ARBA00022840"/>
    </source>
</evidence>
<dbReference type="PANTHER" id="PTHR45703:SF8">
    <property type="entry name" value="DYNEINS HEAVY CHAIN"/>
    <property type="match status" value="1"/>
</dbReference>
<dbReference type="SUPFAM" id="SSF52540">
    <property type="entry name" value="P-loop containing nucleoside triphosphate hydrolases"/>
    <property type="match status" value="2"/>
</dbReference>
<comment type="similarity">
    <text evidence="2">Belongs to the dynein heavy chain family.</text>
</comment>
<dbReference type="InterPro" id="IPR027417">
    <property type="entry name" value="P-loop_NTPase"/>
</dbReference>
<evidence type="ECO:0000259" key="15">
    <source>
        <dbReference type="Pfam" id="PF17857"/>
    </source>
</evidence>
<dbReference type="Pfam" id="PF12780">
    <property type="entry name" value="AAA_8"/>
    <property type="match status" value="1"/>
</dbReference>
<evidence type="ECO:0000256" key="2">
    <source>
        <dbReference type="ARBA" id="ARBA00008887"/>
    </source>
</evidence>
<name>A0AAV4D428_9GAST</name>
<feature type="domain" description="Dynein heavy chain 3 AAA+ lid" evidence="15">
    <location>
        <begin position="306"/>
        <end position="395"/>
    </location>
</feature>
<dbReference type="Gene3D" id="1.10.472.130">
    <property type="match status" value="1"/>
</dbReference>
<keyword evidence="6" id="KW-0067">ATP-binding</keyword>
<dbReference type="GO" id="GO:0030286">
    <property type="term" value="C:dynein complex"/>
    <property type="evidence" value="ECO:0007669"/>
    <property type="project" value="UniProtKB-KW"/>
</dbReference>
<dbReference type="FunFam" id="1.20.920.30:FF:000003">
    <property type="entry name" value="Dynein axonemal heavy chain 17"/>
    <property type="match status" value="1"/>
</dbReference>
<evidence type="ECO:0000313" key="16">
    <source>
        <dbReference type="EMBL" id="GFO38899.1"/>
    </source>
</evidence>
<dbReference type="GO" id="GO:0045505">
    <property type="term" value="F:dynein intermediate chain binding"/>
    <property type="evidence" value="ECO:0007669"/>
    <property type="project" value="InterPro"/>
</dbReference>
<protein>
    <submittedName>
        <fullName evidence="16">Dynein heavy chain 17, axonemal</fullName>
    </submittedName>
</protein>
<dbReference type="Pfam" id="PF17857">
    <property type="entry name" value="AAA_lid_1"/>
    <property type="match status" value="1"/>
</dbReference>
<evidence type="ECO:0000256" key="7">
    <source>
        <dbReference type="ARBA" id="ARBA00023017"/>
    </source>
</evidence>
<keyword evidence="8" id="KW-0175">Coiled coil</keyword>
<dbReference type="Proteomes" id="UP000735302">
    <property type="component" value="Unassembled WGS sequence"/>
</dbReference>
<comment type="caution">
    <text evidence="16">The sequence shown here is derived from an EMBL/GenBank/DDBJ whole genome shotgun (WGS) entry which is preliminary data.</text>
</comment>
<dbReference type="FunFam" id="3.40.50.300:FF:001810">
    <property type="entry name" value="Cytoplasmic dynein 2 heavy chain 1"/>
    <property type="match status" value="1"/>
</dbReference>
<keyword evidence="7" id="KW-0243">Dynein</keyword>
<feature type="domain" description="Dynein heavy chain AAA module D4" evidence="13">
    <location>
        <begin position="438"/>
        <end position="645"/>
    </location>
</feature>
<dbReference type="GO" id="GO:0051959">
    <property type="term" value="F:dynein light intermediate chain binding"/>
    <property type="evidence" value="ECO:0007669"/>
    <property type="project" value="InterPro"/>
</dbReference>
<evidence type="ECO:0000259" key="13">
    <source>
        <dbReference type="Pfam" id="PF12780"/>
    </source>
</evidence>
<dbReference type="InterPro" id="IPR041589">
    <property type="entry name" value="DNAH3_AAA_lid_1"/>
</dbReference>
<dbReference type="GO" id="GO:0005874">
    <property type="term" value="C:microtubule"/>
    <property type="evidence" value="ECO:0007669"/>
    <property type="project" value="UniProtKB-KW"/>
</dbReference>
<keyword evidence="3" id="KW-0963">Cytoplasm</keyword>
<organism evidence="16 17">
    <name type="scientific">Plakobranchus ocellatus</name>
    <dbReference type="NCBI Taxonomy" id="259542"/>
    <lineage>
        <taxon>Eukaryota</taxon>
        <taxon>Metazoa</taxon>
        <taxon>Spiralia</taxon>
        <taxon>Lophotrochozoa</taxon>
        <taxon>Mollusca</taxon>
        <taxon>Gastropoda</taxon>
        <taxon>Heterobranchia</taxon>
        <taxon>Euthyneura</taxon>
        <taxon>Panpulmonata</taxon>
        <taxon>Sacoglossa</taxon>
        <taxon>Placobranchoidea</taxon>
        <taxon>Plakobranchidae</taxon>
        <taxon>Plakobranchus</taxon>
    </lineage>
</organism>
<gene>
    <name evidence="16" type="ORF">PoB_006540400</name>
</gene>
<accession>A0AAV4D428</accession>
<dbReference type="Pfam" id="PF12775">
    <property type="entry name" value="AAA_7"/>
    <property type="match status" value="1"/>
</dbReference>
<comment type="subcellular location">
    <subcellularLocation>
        <location evidence="1">Cytoplasm</location>
        <location evidence="1">Cytoskeleton</location>
        <location evidence="1">Cilium axoneme</location>
    </subcellularLocation>
</comment>
<keyword evidence="5" id="KW-0547">Nucleotide-binding</keyword>
<dbReference type="GO" id="GO:0005524">
    <property type="term" value="F:ATP binding"/>
    <property type="evidence" value="ECO:0007669"/>
    <property type="project" value="UniProtKB-KW"/>
</dbReference>
<dbReference type="InterPro" id="IPR041466">
    <property type="entry name" value="Dynein_AAA5_ext"/>
</dbReference>
<evidence type="ECO:0000256" key="3">
    <source>
        <dbReference type="ARBA" id="ARBA00022490"/>
    </source>
</evidence>
<keyword evidence="4" id="KW-0493">Microtubule</keyword>
<proteinExistence type="inferred from homology"/>
<dbReference type="Gene3D" id="3.40.50.300">
    <property type="entry name" value="P-loop containing nucleotide triphosphate hydrolases"/>
    <property type="match status" value="1"/>
</dbReference>
<sequence>MLTYLLEVMLTQENCPSDSPKDLFELYFVFCCVWAFGGCMFQDQLCDHRVEFTKWFVLEYKTVKFPTAGTVFDYYICPQTRSFKPWTNLVPEFEFDPDLPLQATIVHTAESHRLTYFLDKLVATQRPIMLVGAAGTGKTVLMQNKLKSLSTDDYVIANVPFNFYTTSEMLQNQLEKPLEKKAGRNYGPPGTKDLIYFVDDMNMPEVDKYFTVQPHTLVRACIDHGHWYDRQKLTLKQVSHVQFVSCMNPTAGSFTIDARLQRHFCVFALSMPTTEALTAIYNNILGQHMSLANFSQTLKRYCQNIVQGAIALHSRMVSTFLPTAIKFHYIFNLRDMSNIFQGMLFTNAEAIKTIPQAVRLFFHEAERVYKDKLVDNHDIDLFKKIQQEILKKKFEASLVQGKENGIGDPSYDFVPGWAQLNKILQDTLDSYNETNAVMNLVLFEDAMSHICRINRILESPRGNALLIGVGGSGKQSLSRLASFISGLDVFQITLSQQYSIVDLKADLNALYRKAGLKGLGVVFLMSDAQVANEMFLVLINDLLASGEIADLFTDDEVEEIMASCLQACKQSGIPDTRENAWSLFIDTVRRNLKVVLCFSPVGTTLRVRSRKFPAVTNCTSINWFHEWPEEALISVSRRFLSDNELLDVITIHRLLTLG</sequence>
<evidence type="ECO:0000256" key="10">
    <source>
        <dbReference type="ARBA" id="ARBA00023175"/>
    </source>
</evidence>
<dbReference type="InterPro" id="IPR026983">
    <property type="entry name" value="DHC"/>
</dbReference>
<keyword evidence="17" id="KW-1185">Reference proteome</keyword>
<evidence type="ECO:0000256" key="11">
    <source>
        <dbReference type="ARBA" id="ARBA00023212"/>
    </source>
</evidence>
<keyword evidence="10" id="KW-0505">Motor protein</keyword>
<evidence type="ECO:0000256" key="4">
    <source>
        <dbReference type="ARBA" id="ARBA00022701"/>
    </source>
</evidence>
<dbReference type="InterPro" id="IPR024317">
    <property type="entry name" value="Dynein_heavy_chain_D4_dom"/>
</dbReference>
<evidence type="ECO:0000256" key="1">
    <source>
        <dbReference type="ARBA" id="ARBA00004430"/>
    </source>
</evidence>
<evidence type="ECO:0000313" key="17">
    <source>
        <dbReference type="Proteomes" id="UP000735302"/>
    </source>
</evidence>
<dbReference type="PANTHER" id="PTHR45703">
    <property type="entry name" value="DYNEIN HEAVY CHAIN"/>
    <property type="match status" value="1"/>
</dbReference>
<dbReference type="Gene3D" id="1.20.920.30">
    <property type="match status" value="1"/>
</dbReference>
<feature type="domain" description="Dynein heavy chain AAA 5 extension" evidence="14">
    <location>
        <begin position="2"/>
        <end position="88"/>
    </location>
</feature>